<organism evidence="2 3">
    <name type="scientific">Aspergillus nanangensis</name>
    <dbReference type="NCBI Taxonomy" id="2582783"/>
    <lineage>
        <taxon>Eukaryota</taxon>
        <taxon>Fungi</taxon>
        <taxon>Dikarya</taxon>
        <taxon>Ascomycota</taxon>
        <taxon>Pezizomycotina</taxon>
        <taxon>Eurotiomycetes</taxon>
        <taxon>Eurotiomycetidae</taxon>
        <taxon>Eurotiales</taxon>
        <taxon>Aspergillaceae</taxon>
        <taxon>Aspergillus</taxon>
        <taxon>Aspergillus subgen. Circumdati</taxon>
    </lineage>
</organism>
<protein>
    <submittedName>
        <fullName evidence="2">Dicer-like protein 2</fullName>
    </submittedName>
</protein>
<dbReference type="AlphaFoldDB" id="A0AAD4CB94"/>
<proteinExistence type="predicted"/>
<dbReference type="PANTHER" id="PTHR14074">
    <property type="entry name" value="HELICASE WITH DEATH DOMAIN-RELATED"/>
    <property type="match status" value="1"/>
</dbReference>
<dbReference type="GO" id="GO:0005737">
    <property type="term" value="C:cytoplasm"/>
    <property type="evidence" value="ECO:0007669"/>
    <property type="project" value="TreeGrafter"/>
</dbReference>
<dbReference type="EMBL" id="VCAU01000173">
    <property type="protein sequence ID" value="KAF9883279.1"/>
    <property type="molecule type" value="Genomic_DNA"/>
</dbReference>
<dbReference type="PANTHER" id="PTHR14074:SF16">
    <property type="entry name" value="ANTIVIRAL INNATE IMMUNE RESPONSE RECEPTOR RIG-I"/>
    <property type="match status" value="1"/>
</dbReference>
<dbReference type="GO" id="GO:0003676">
    <property type="term" value="F:nucleic acid binding"/>
    <property type="evidence" value="ECO:0007669"/>
    <property type="project" value="InterPro"/>
</dbReference>
<accession>A0AAD4CB94</accession>
<keyword evidence="3" id="KW-1185">Reference proteome</keyword>
<dbReference type="Proteomes" id="UP001194746">
    <property type="component" value="Unassembled WGS sequence"/>
</dbReference>
<name>A0AAD4CB94_ASPNN</name>
<evidence type="ECO:0000259" key="1">
    <source>
        <dbReference type="Pfam" id="PF00270"/>
    </source>
</evidence>
<reference evidence="2" key="1">
    <citation type="journal article" date="2019" name="Beilstein J. Org. Chem.">
        <title>Nanangenines: drimane sesquiterpenoids as the dominant metabolite cohort of a novel Australian fungus, Aspergillus nanangensis.</title>
        <authorList>
            <person name="Lacey H.J."/>
            <person name="Gilchrist C.L.M."/>
            <person name="Crombie A."/>
            <person name="Kalaitzis J.A."/>
            <person name="Vuong D."/>
            <person name="Rutledge P.J."/>
            <person name="Turner P."/>
            <person name="Pitt J.I."/>
            <person name="Lacey E."/>
            <person name="Chooi Y.H."/>
            <person name="Piggott A.M."/>
        </authorList>
    </citation>
    <scope>NUCLEOTIDE SEQUENCE</scope>
    <source>
        <strain evidence="2">MST-FP2251</strain>
    </source>
</reference>
<dbReference type="SUPFAM" id="SSF52540">
    <property type="entry name" value="P-loop containing nucleoside triphosphate hydrolases"/>
    <property type="match status" value="1"/>
</dbReference>
<dbReference type="InterPro" id="IPR027417">
    <property type="entry name" value="P-loop_NTPase"/>
</dbReference>
<evidence type="ECO:0000313" key="2">
    <source>
        <dbReference type="EMBL" id="KAF9883279.1"/>
    </source>
</evidence>
<sequence length="95" mass="10903">MEHVEARSYQLEMLDQSLRQNIIVVMDTGSRKTHIASMRITAELERCPPDKIVWFLAPTVPLSTQQKEAIRAYLPAIKIRLLVGKMASLDQRNIK</sequence>
<dbReference type="InterPro" id="IPR011545">
    <property type="entry name" value="DEAD/DEAH_box_helicase_dom"/>
</dbReference>
<dbReference type="Gene3D" id="3.40.50.300">
    <property type="entry name" value="P-loop containing nucleotide triphosphate hydrolases"/>
    <property type="match status" value="1"/>
</dbReference>
<comment type="caution">
    <text evidence="2">The sequence shown here is derived from an EMBL/GenBank/DDBJ whole genome shotgun (WGS) entry which is preliminary data.</text>
</comment>
<dbReference type="InterPro" id="IPR051363">
    <property type="entry name" value="RLR_Helicase"/>
</dbReference>
<dbReference type="Pfam" id="PF00270">
    <property type="entry name" value="DEAD"/>
    <property type="match status" value="1"/>
</dbReference>
<evidence type="ECO:0000313" key="3">
    <source>
        <dbReference type="Proteomes" id="UP001194746"/>
    </source>
</evidence>
<reference evidence="2" key="2">
    <citation type="submission" date="2020-02" db="EMBL/GenBank/DDBJ databases">
        <authorList>
            <person name="Gilchrist C.L.M."/>
            <person name="Chooi Y.-H."/>
        </authorList>
    </citation>
    <scope>NUCLEOTIDE SEQUENCE</scope>
    <source>
        <strain evidence="2">MST-FP2251</strain>
    </source>
</reference>
<gene>
    <name evidence="2" type="primary">DCL2_1</name>
    <name evidence="2" type="ORF">FE257_003799</name>
</gene>
<feature type="domain" description="DEAD/DEAH-box helicase" evidence="1">
    <location>
        <begin position="8"/>
        <end position="91"/>
    </location>
</feature>
<dbReference type="GO" id="GO:0005524">
    <property type="term" value="F:ATP binding"/>
    <property type="evidence" value="ECO:0007669"/>
    <property type="project" value="InterPro"/>
</dbReference>